<dbReference type="OMA" id="TSSIQMF"/>
<accession>A0A067C2K2</accession>
<dbReference type="GO" id="GO:0008076">
    <property type="term" value="C:voltage-gated potassium channel complex"/>
    <property type="evidence" value="ECO:0007669"/>
    <property type="project" value="InterPro"/>
</dbReference>
<dbReference type="PRINTS" id="PR00169">
    <property type="entry name" value="KCHANNEL"/>
</dbReference>
<evidence type="ECO:0000256" key="5">
    <source>
        <dbReference type="ARBA" id="ARBA00022826"/>
    </source>
</evidence>
<feature type="transmembrane region" description="Helical" evidence="13">
    <location>
        <begin position="286"/>
        <end position="305"/>
    </location>
</feature>
<dbReference type="AlphaFoldDB" id="A0A067C2K2"/>
<dbReference type="EMBL" id="KK583239">
    <property type="protein sequence ID" value="KDO24718.1"/>
    <property type="molecule type" value="Genomic_DNA"/>
</dbReference>
<feature type="transmembrane region" description="Helical" evidence="13">
    <location>
        <begin position="133"/>
        <end position="154"/>
    </location>
</feature>
<dbReference type="Proteomes" id="UP000030745">
    <property type="component" value="Unassembled WGS sequence"/>
</dbReference>
<evidence type="ECO:0000256" key="2">
    <source>
        <dbReference type="ARBA" id="ARBA00022448"/>
    </source>
</evidence>
<keyword evidence="9" id="KW-0406">Ion transport</keyword>
<evidence type="ECO:0000256" key="10">
    <source>
        <dbReference type="ARBA" id="ARBA00023136"/>
    </source>
</evidence>
<keyword evidence="8 13" id="KW-1133">Transmembrane helix</keyword>
<evidence type="ECO:0000256" key="6">
    <source>
        <dbReference type="ARBA" id="ARBA00022882"/>
    </source>
</evidence>
<dbReference type="Gene3D" id="1.10.287.70">
    <property type="match status" value="1"/>
</dbReference>
<name>A0A067C2K2_SAPPC</name>
<evidence type="ECO:0000313" key="15">
    <source>
        <dbReference type="EMBL" id="KDO24718.1"/>
    </source>
</evidence>
<evidence type="ECO:0000256" key="7">
    <source>
        <dbReference type="ARBA" id="ARBA00022958"/>
    </source>
</evidence>
<dbReference type="InterPro" id="IPR028325">
    <property type="entry name" value="VG_K_chnl"/>
</dbReference>
<dbReference type="Pfam" id="PF00520">
    <property type="entry name" value="Ion_trans"/>
    <property type="match status" value="1"/>
</dbReference>
<keyword evidence="6" id="KW-0851">Voltage-gated channel</keyword>
<reference evidence="15 16" key="1">
    <citation type="journal article" date="2013" name="PLoS Genet.">
        <title>Distinctive expansion of potential virulence genes in the genome of the oomycete fish pathogen Saprolegnia parasitica.</title>
        <authorList>
            <person name="Jiang R.H."/>
            <person name="de Bruijn I."/>
            <person name="Haas B.J."/>
            <person name="Belmonte R."/>
            <person name="Lobach L."/>
            <person name="Christie J."/>
            <person name="van den Ackerveken G."/>
            <person name="Bottin A."/>
            <person name="Bulone V."/>
            <person name="Diaz-Moreno S.M."/>
            <person name="Dumas B."/>
            <person name="Fan L."/>
            <person name="Gaulin E."/>
            <person name="Govers F."/>
            <person name="Grenville-Briggs L.J."/>
            <person name="Horner N.R."/>
            <person name="Levin J.Z."/>
            <person name="Mammella M."/>
            <person name="Meijer H.J."/>
            <person name="Morris P."/>
            <person name="Nusbaum C."/>
            <person name="Oome S."/>
            <person name="Phillips A.J."/>
            <person name="van Rooyen D."/>
            <person name="Rzeszutek E."/>
            <person name="Saraiva M."/>
            <person name="Secombes C.J."/>
            <person name="Seidl M.F."/>
            <person name="Snel B."/>
            <person name="Stassen J.H."/>
            <person name="Sykes S."/>
            <person name="Tripathy S."/>
            <person name="van den Berg H."/>
            <person name="Vega-Arreguin J.C."/>
            <person name="Wawra S."/>
            <person name="Young S.K."/>
            <person name="Zeng Q."/>
            <person name="Dieguez-Uribeondo J."/>
            <person name="Russ C."/>
            <person name="Tyler B.M."/>
            <person name="van West P."/>
        </authorList>
    </citation>
    <scope>NUCLEOTIDE SEQUENCE [LARGE SCALE GENOMIC DNA]</scope>
    <source>
        <strain evidence="15 16">CBS 223.65</strain>
    </source>
</reference>
<feature type="region of interest" description="Disordered" evidence="12">
    <location>
        <begin position="36"/>
        <end position="61"/>
    </location>
</feature>
<dbReference type="GeneID" id="24132371"/>
<dbReference type="PANTHER" id="PTHR11537">
    <property type="entry name" value="VOLTAGE-GATED POTASSIUM CHANNEL"/>
    <property type="match status" value="1"/>
</dbReference>
<dbReference type="RefSeq" id="XP_012204598.1">
    <property type="nucleotide sequence ID" value="XM_012349208.1"/>
</dbReference>
<sequence>MAAGTSHAQTLAQLPNTALALSRILERGRRKLETMDRYLPPPTSHIPPPVAPVSRKSSGYQQGTLHDRYPSMRLIAKHANQQTWRVRLWLVLQDPSSSRLARVVSTVLIVAVVLATCVFLLQTEPSFEPYASTLSYLETLCVALFTIDVLVRFLCVPHLGEFARDVFNWIDVASVVPFYLEAFLANRPMASLSSLRALRLLRVARIFKLSRYTSSIQMFLHAIRESSQALFILLFLVSITMLFFSSALYYANAVDEAGCIPAIHSVLCSPLREPAPPAPCCHPTPFYSIAAALWWCIATMTTVGYGDDVPATPPAQAIASVALLAGILILSLPTSVIGSNFQRLFRAAHTQVSDERWVEQRTTDQPCSQTKVERMQSLLLAFRWSNPDRHVIEYSDLLSIYDEKDKGHLSDSDMDTFRHDLERLDAINLVEHTKRATRSDVKKEPRLETHARRDRFLATADETIQYRLLESEALLESKLRHIIQRIVALDQKLHVLSEDVE</sequence>
<evidence type="ECO:0000256" key="3">
    <source>
        <dbReference type="ARBA" id="ARBA00022538"/>
    </source>
</evidence>
<keyword evidence="16" id="KW-1185">Reference proteome</keyword>
<feature type="compositionally biased region" description="Pro residues" evidence="12">
    <location>
        <begin position="39"/>
        <end position="51"/>
    </location>
</feature>
<keyword evidence="4 13" id="KW-0812">Transmembrane</keyword>
<gene>
    <name evidence="15" type="ORF">SPRG_10252</name>
</gene>
<dbReference type="STRING" id="695850.A0A067C2K2"/>
<protein>
    <recommendedName>
        <fullName evidence="14">Ion transport domain-containing protein</fullName>
    </recommendedName>
</protein>
<dbReference type="InterPro" id="IPR005821">
    <property type="entry name" value="Ion_trans_dom"/>
</dbReference>
<dbReference type="GO" id="GO:0001508">
    <property type="term" value="P:action potential"/>
    <property type="evidence" value="ECO:0007669"/>
    <property type="project" value="TreeGrafter"/>
</dbReference>
<dbReference type="InterPro" id="IPR027359">
    <property type="entry name" value="Volt_channel_dom_sf"/>
</dbReference>
<feature type="transmembrane region" description="Helical" evidence="13">
    <location>
        <begin position="317"/>
        <end position="337"/>
    </location>
</feature>
<keyword evidence="11" id="KW-0407">Ion channel</keyword>
<dbReference type="Gene3D" id="1.20.120.350">
    <property type="entry name" value="Voltage-gated potassium channels. Chain C"/>
    <property type="match status" value="1"/>
</dbReference>
<keyword evidence="5" id="KW-0631">Potassium channel</keyword>
<dbReference type="OrthoDB" id="415460at2759"/>
<proteinExistence type="predicted"/>
<dbReference type="PANTHER" id="PTHR11537:SF254">
    <property type="entry name" value="POTASSIUM VOLTAGE-GATED CHANNEL PROTEIN SHAB"/>
    <property type="match status" value="1"/>
</dbReference>
<evidence type="ECO:0000256" key="11">
    <source>
        <dbReference type="ARBA" id="ARBA00023303"/>
    </source>
</evidence>
<evidence type="ECO:0000256" key="12">
    <source>
        <dbReference type="SAM" id="MobiDB-lite"/>
    </source>
</evidence>
<keyword evidence="3" id="KW-0633">Potassium transport</keyword>
<evidence type="ECO:0000313" key="16">
    <source>
        <dbReference type="Proteomes" id="UP000030745"/>
    </source>
</evidence>
<evidence type="ECO:0000256" key="9">
    <source>
        <dbReference type="ARBA" id="ARBA00023065"/>
    </source>
</evidence>
<keyword evidence="10 13" id="KW-0472">Membrane</keyword>
<feature type="domain" description="Ion transport" evidence="14">
    <location>
        <begin position="106"/>
        <end position="344"/>
    </location>
</feature>
<keyword evidence="7" id="KW-0630">Potassium</keyword>
<evidence type="ECO:0000256" key="4">
    <source>
        <dbReference type="ARBA" id="ARBA00022692"/>
    </source>
</evidence>
<comment type="subcellular location">
    <subcellularLocation>
        <location evidence="1">Membrane</location>
        <topology evidence="1">Multi-pass membrane protein</topology>
    </subcellularLocation>
</comment>
<dbReference type="GO" id="GO:0005249">
    <property type="term" value="F:voltage-gated potassium channel activity"/>
    <property type="evidence" value="ECO:0007669"/>
    <property type="project" value="InterPro"/>
</dbReference>
<keyword evidence="2" id="KW-0813">Transport</keyword>
<evidence type="ECO:0000256" key="13">
    <source>
        <dbReference type="SAM" id="Phobius"/>
    </source>
</evidence>
<evidence type="ECO:0000256" key="1">
    <source>
        <dbReference type="ARBA" id="ARBA00004141"/>
    </source>
</evidence>
<evidence type="ECO:0000259" key="14">
    <source>
        <dbReference type="Pfam" id="PF00520"/>
    </source>
</evidence>
<evidence type="ECO:0000256" key="8">
    <source>
        <dbReference type="ARBA" id="ARBA00022989"/>
    </source>
</evidence>
<feature type="transmembrane region" description="Helical" evidence="13">
    <location>
        <begin position="100"/>
        <end position="121"/>
    </location>
</feature>
<dbReference type="KEGG" id="spar:SPRG_10252"/>
<dbReference type="SUPFAM" id="SSF81324">
    <property type="entry name" value="Voltage-gated potassium channels"/>
    <property type="match status" value="1"/>
</dbReference>
<dbReference type="VEuPathDB" id="FungiDB:SPRG_10252"/>
<organism evidence="15 16">
    <name type="scientific">Saprolegnia parasitica (strain CBS 223.65)</name>
    <dbReference type="NCBI Taxonomy" id="695850"/>
    <lineage>
        <taxon>Eukaryota</taxon>
        <taxon>Sar</taxon>
        <taxon>Stramenopiles</taxon>
        <taxon>Oomycota</taxon>
        <taxon>Saprolegniomycetes</taxon>
        <taxon>Saprolegniales</taxon>
        <taxon>Saprolegniaceae</taxon>
        <taxon>Saprolegnia</taxon>
    </lineage>
</organism>
<feature type="transmembrane region" description="Helical" evidence="13">
    <location>
        <begin position="229"/>
        <end position="251"/>
    </location>
</feature>